<organism evidence="6">
    <name type="scientific">human gut metagenome</name>
    <dbReference type="NCBI Taxonomy" id="408170"/>
    <lineage>
        <taxon>unclassified sequences</taxon>
        <taxon>metagenomes</taxon>
        <taxon>organismal metagenomes</taxon>
    </lineage>
</organism>
<protein>
    <recommendedName>
        <fullName evidence="7">Peptidase S46</fullName>
    </recommendedName>
</protein>
<evidence type="ECO:0000256" key="2">
    <source>
        <dbReference type="ARBA" id="ARBA00022438"/>
    </source>
</evidence>
<comment type="similarity">
    <text evidence="1">Belongs to the peptidase S46 family.</text>
</comment>
<keyword evidence="4" id="KW-0732">Signal</keyword>
<dbReference type="PANTHER" id="PTHR38469:SF1">
    <property type="entry name" value="PERIPLASMIC PEPTIDASE SUBFAMILY S1B"/>
    <property type="match status" value="1"/>
</dbReference>
<comment type="caution">
    <text evidence="6">The sequence shown here is derived from an EMBL/GenBank/DDBJ whole genome shotgun (WGS) entry which is preliminary data.</text>
</comment>
<proteinExistence type="inferred from homology"/>
<evidence type="ECO:0000256" key="3">
    <source>
        <dbReference type="ARBA" id="ARBA00022670"/>
    </source>
</evidence>
<keyword evidence="2" id="KW-0031">Aminopeptidase</keyword>
<dbReference type="AlphaFoldDB" id="K1TCB1"/>
<dbReference type="PANTHER" id="PTHR38469">
    <property type="entry name" value="PERIPLASMIC PEPTIDASE SUBFAMILY S1B"/>
    <property type="match status" value="1"/>
</dbReference>
<feature type="non-terminal residue" evidence="6">
    <location>
        <position position="408"/>
    </location>
</feature>
<evidence type="ECO:0000256" key="4">
    <source>
        <dbReference type="ARBA" id="ARBA00022729"/>
    </source>
</evidence>
<dbReference type="GO" id="GO:0006508">
    <property type="term" value="P:proteolysis"/>
    <property type="evidence" value="ECO:0007669"/>
    <property type="project" value="UniProtKB-KW"/>
</dbReference>
<dbReference type="EMBL" id="AJWY01007403">
    <property type="protein sequence ID" value="EKC64095.1"/>
    <property type="molecule type" value="Genomic_DNA"/>
</dbReference>
<dbReference type="Pfam" id="PF10459">
    <property type="entry name" value="Peptidase_S46"/>
    <property type="match status" value="2"/>
</dbReference>
<dbReference type="GO" id="GO:0008239">
    <property type="term" value="F:dipeptidyl-peptidase activity"/>
    <property type="evidence" value="ECO:0007669"/>
    <property type="project" value="InterPro"/>
</dbReference>
<evidence type="ECO:0000313" key="6">
    <source>
        <dbReference type="EMBL" id="EKC64095.1"/>
    </source>
</evidence>
<sequence length="408" mass="47015">MIYGFPGNTQEYILSDAVDYIVHRSDPMKIRIRTERLDRINAAQEKDPAMRIMYAAINAGISNAWKKWQGEALGLTRLNTVASKQEYEQAFQAWAQDKPEYRDVLKELKAEYARIFDAYFALELMSETIRTGELNRIYNRPSFGDEIYPQVKALNRDLFRVLYREYYDNCPQEYMVPLFAAEVERLGSPEAYAELMFEATHKEDESTEAPELEALRADIRTTVTRIFEELGKCSTRNLNSERLNELYTTYIKGLREWDTERAFYPDANLTLRVAYGKVGGYQYADGVYHKPYTTVEGILEKDNPEIYDYNIPQRLRDIIAAKDYGRWGVEIDGRTTVPVCFLADNHTTGGNSGSPVLNGRGELIGVNFDRTWLSTMSDIAFDPAFCRNIALDIRYVLFVIDRIGDASY</sequence>
<dbReference type="GO" id="GO:0070009">
    <property type="term" value="F:serine-type aminopeptidase activity"/>
    <property type="evidence" value="ECO:0007669"/>
    <property type="project" value="InterPro"/>
</dbReference>
<evidence type="ECO:0000256" key="5">
    <source>
        <dbReference type="ARBA" id="ARBA00022801"/>
    </source>
</evidence>
<evidence type="ECO:0000256" key="1">
    <source>
        <dbReference type="ARBA" id="ARBA00010491"/>
    </source>
</evidence>
<dbReference type="InterPro" id="IPR043504">
    <property type="entry name" value="Peptidase_S1_PA_chymotrypsin"/>
</dbReference>
<gene>
    <name evidence="6" type="ORF">LEA_11000</name>
</gene>
<name>K1TCB1_9ZZZZ</name>
<dbReference type="SUPFAM" id="SSF50494">
    <property type="entry name" value="Trypsin-like serine proteases"/>
    <property type="match status" value="1"/>
</dbReference>
<accession>K1TCB1</accession>
<keyword evidence="3" id="KW-0645">Protease</keyword>
<keyword evidence="5" id="KW-0378">Hydrolase</keyword>
<evidence type="ECO:0008006" key="7">
    <source>
        <dbReference type="Google" id="ProtNLM"/>
    </source>
</evidence>
<reference evidence="6" key="1">
    <citation type="journal article" date="2013" name="Environ. Microbiol.">
        <title>Microbiota from the distal guts of lean and obese adolescents exhibit partial functional redundancy besides clear differences in community structure.</title>
        <authorList>
            <person name="Ferrer M."/>
            <person name="Ruiz A."/>
            <person name="Lanza F."/>
            <person name="Haange S.B."/>
            <person name="Oberbach A."/>
            <person name="Till H."/>
            <person name="Bargiela R."/>
            <person name="Campoy C."/>
            <person name="Segura M.T."/>
            <person name="Richter M."/>
            <person name="von Bergen M."/>
            <person name="Seifert J."/>
            <person name="Suarez A."/>
        </authorList>
    </citation>
    <scope>NUCLEOTIDE SEQUENCE</scope>
</reference>
<dbReference type="Gene3D" id="2.40.10.10">
    <property type="entry name" value="Trypsin-like serine proteases"/>
    <property type="match status" value="1"/>
</dbReference>
<dbReference type="InterPro" id="IPR009003">
    <property type="entry name" value="Peptidase_S1_PA"/>
</dbReference>
<dbReference type="InterPro" id="IPR019500">
    <property type="entry name" value="Pep_S46"/>
</dbReference>